<evidence type="ECO:0000259" key="6">
    <source>
        <dbReference type="SMART" id="SM00363"/>
    </source>
</evidence>
<dbReference type="SMART" id="SM00363">
    <property type="entry name" value="S4"/>
    <property type="match status" value="1"/>
</dbReference>
<comment type="subunit">
    <text evidence="5">Associates with stalled 50S ribosomal subunits. Binds to RqcH, 23S rRNA and the P-site tRNA. Does not require RqcH for association with 50S subunits.</text>
</comment>
<evidence type="ECO:0000256" key="1">
    <source>
        <dbReference type="ARBA" id="ARBA00022555"/>
    </source>
</evidence>
<comment type="similarity">
    <text evidence="5">Belongs to the RqcP family.</text>
</comment>
<evidence type="ECO:0000256" key="3">
    <source>
        <dbReference type="ARBA" id="ARBA00022884"/>
    </source>
</evidence>
<dbReference type="CDD" id="cd00165">
    <property type="entry name" value="S4"/>
    <property type="match status" value="1"/>
</dbReference>
<accession>A0ABS3HQF0</accession>
<feature type="domain" description="RNA-binding S4" evidence="6">
    <location>
        <begin position="1"/>
        <end position="64"/>
    </location>
</feature>
<dbReference type="HAMAP" id="MF_00871">
    <property type="entry name" value="RqcP"/>
    <property type="match status" value="1"/>
</dbReference>
<keyword evidence="8" id="KW-1185">Reference proteome</keyword>
<dbReference type="Pfam" id="PF01479">
    <property type="entry name" value="S4"/>
    <property type="match status" value="1"/>
</dbReference>
<dbReference type="EMBL" id="JAFLVX010000009">
    <property type="protein sequence ID" value="MBO0475977.1"/>
    <property type="molecule type" value="Genomic_DNA"/>
</dbReference>
<proteinExistence type="inferred from homology"/>
<evidence type="ECO:0000256" key="2">
    <source>
        <dbReference type="ARBA" id="ARBA00022730"/>
    </source>
</evidence>
<protein>
    <recommendedName>
        <fullName evidence="5">RQC P-site tRNA stabilizing factor</fullName>
        <shortName evidence="5">RqcP</shortName>
    </recommendedName>
    <alternativeName>
        <fullName evidence="5">Ribosome-associated protein quality control protein P</fullName>
    </alternativeName>
</protein>
<keyword evidence="1 5" id="KW-0820">tRNA-binding</keyword>
<comment type="function">
    <text evidence="5">Key component of the ribosome quality control system (RQC), a ribosome-associated complex that mediates the extraction of incompletely synthesized nascent chains from stalled ribosomes and their subsequent degradation. RqcH recruits Ala-charged tRNA, and with RqcP directs the elongation of stalled nascent chains on 50S ribosomal subunits, leading to non-templated C-terminal alanine extensions (Ala tail). The Ala tail promotes nascent chain degradation. RqcP is associated with the translocation-like movement of the peptidyl-tRNA from the A-site into the P-site.</text>
</comment>
<reference evidence="7 8" key="1">
    <citation type="submission" date="2021-03" db="EMBL/GenBank/DDBJ databases">
        <title>Enterococcal diversity collection.</title>
        <authorList>
            <person name="Gilmore M.S."/>
            <person name="Schwartzman J."/>
            <person name="Van Tyne D."/>
            <person name="Martin M."/>
            <person name="Earl A.M."/>
            <person name="Manson A.L."/>
            <person name="Straub T."/>
            <person name="Salamzade R."/>
            <person name="Saavedra J."/>
            <person name="Lebreton F."/>
            <person name="Prichula J."/>
            <person name="Schaufler K."/>
            <person name="Gaca A."/>
            <person name="Sgardioli B."/>
            <person name="Wagenaar J."/>
            <person name="Strong T."/>
        </authorList>
    </citation>
    <scope>NUCLEOTIDE SEQUENCE [LARGE SCALE GENOMIC DNA]</scope>
    <source>
        <strain evidence="7 8">DIV0080</strain>
    </source>
</reference>
<comment type="caution">
    <text evidence="7">The sequence shown here is derived from an EMBL/GenBank/DDBJ whole genome shotgun (WGS) entry which is preliminary data.</text>
</comment>
<evidence type="ECO:0000313" key="7">
    <source>
        <dbReference type="EMBL" id="MBO0475977.1"/>
    </source>
</evidence>
<dbReference type="InterPro" id="IPR025490">
    <property type="entry name" value="RqcP"/>
</dbReference>
<gene>
    <name evidence="5" type="primary">rqcP</name>
    <name evidence="7" type="ORF">DOK76_02770</name>
</gene>
<sequence>MRLDKFLKVSRIIKRRTVAKEIADKGRIQVNGQLAKSSTNVKIGDTLKILFGNKTLEVRVLDLKDTTKKDEAKDLYEVISETRETSYESLD</sequence>
<keyword evidence="3 5" id="KW-0694">RNA-binding</keyword>
<dbReference type="PIRSF" id="PIRSF038881">
    <property type="entry name" value="RNAbp_HP1423"/>
    <property type="match status" value="1"/>
</dbReference>
<evidence type="ECO:0000256" key="5">
    <source>
        <dbReference type="HAMAP-Rule" id="MF_00871"/>
    </source>
</evidence>
<keyword evidence="2 5" id="KW-0699">rRNA-binding</keyword>
<dbReference type="PROSITE" id="PS50889">
    <property type="entry name" value="S4"/>
    <property type="match status" value="1"/>
</dbReference>
<dbReference type="InterPro" id="IPR002942">
    <property type="entry name" value="S4_RNA-bd"/>
</dbReference>
<evidence type="ECO:0000313" key="8">
    <source>
        <dbReference type="Proteomes" id="UP000664857"/>
    </source>
</evidence>
<evidence type="ECO:0000256" key="4">
    <source>
        <dbReference type="ARBA" id="ARBA00022917"/>
    </source>
</evidence>
<keyword evidence="4 5" id="KW-0648">Protein biosynthesis</keyword>
<dbReference type="Proteomes" id="UP000664857">
    <property type="component" value="Unassembled WGS sequence"/>
</dbReference>
<name>A0ABS3HQF0_9ENTE</name>
<dbReference type="InterPro" id="IPR036986">
    <property type="entry name" value="S4_RNA-bd_sf"/>
</dbReference>
<dbReference type="RefSeq" id="WP_206964826.1">
    <property type="nucleotide sequence ID" value="NZ_JAFLVX010000009.1"/>
</dbReference>
<dbReference type="SUPFAM" id="SSF55174">
    <property type="entry name" value="Alpha-L RNA-binding motif"/>
    <property type="match status" value="1"/>
</dbReference>
<dbReference type="Gene3D" id="3.10.290.10">
    <property type="entry name" value="RNA-binding S4 domain"/>
    <property type="match status" value="1"/>
</dbReference>
<organism evidence="7 8">
    <name type="scientific">Candidatus Vagococcus giribetii</name>
    <dbReference type="NCBI Taxonomy" id="2230876"/>
    <lineage>
        <taxon>Bacteria</taxon>
        <taxon>Bacillati</taxon>
        <taxon>Bacillota</taxon>
        <taxon>Bacilli</taxon>
        <taxon>Lactobacillales</taxon>
        <taxon>Enterococcaceae</taxon>
        <taxon>Vagococcus</taxon>
    </lineage>
</organism>